<feature type="transmembrane region" description="Helical" evidence="1">
    <location>
        <begin position="315"/>
        <end position="337"/>
    </location>
</feature>
<feature type="transmembrane region" description="Helical" evidence="1">
    <location>
        <begin position="107"/>
        <end position="129"/>
    </location>
</feature>
<evidence type="ECO:0008006" key="4">
    <source>
        <dbReference type="Google" id="ProtNLM"/>
    </source>
</evidence>
<dbReference type="KEGG" id="spu:100888767"/>
<sequence length="465" mass="50789">MAETMLEDSTDPWKYVILLSKFVLLFVDGGIAKSFGVLIPDIVVRYDSDFGTVALVLSLPSTMMCFTAPIAILLVKVMTPRTMGMIGGLLSAVPIICAPLAQSIYILGMMLAVTGFGMALTFFPILVYINDYFAKSFIFSNTLTLFGTTCGAFLVPVITERSFEAYGYNGVFLILGGIALHAVVCGAVIRPPRDMNRDNVRPSAEGEGESLIVVQPAEPTEIDVLAVGETSTALPELNEQDSKSKNDTMARASSSTSWRCSCDSFTATLTSFIFFQEPYYTLIAPAIFLLRFVMNAWMLFLVPHAEEAGIERSNAVFLSTIAGISGIFGRILYLVLLHFKCDNTIIFCFTCTISAISCFIDSVSSTYIFLAAMALIQGTTFFILDCLPHAMMKLSVRNEANIPRAMSTTLLLVGIAVITGDALSGYIYDVTSSFGTVFVVYGALLVLITVNLVIFKLNFRRWSRE</sequence>
<protein>
    <recommendedName>
        <fullName evidence="4">Monocarboxylate transporter</fullName>
    </recommendedName>
</protein>
<dbReference type="Gene3D" id="1.20.1250.20">
    <property type="entry name" value="MFS general substrate transporter like domains"/>
    <property type="match status" value="2"/>
</dbReference>
<dbReference type="PANTHER" id="PTHR11360">
    <property type="entry name" value="MONOCARBOXYLATE TRANSPORTER"/>
    <property type="match status" value="1"/>
</dbReference>
<feature type="transmembrane region" description="Helical" evidence="1">
    <location>
        <begin position="52"/>
        <end position="75"/>
    </location>
</feature>
<keyword evidence="1" id="KW-0812">Transmembrane</keyword>
<evidence type="ECO:0000256" key="1">
    <source>
        <dbReference type="SAM" id="Phobius"/>
    </source>
</evidence>
<feature type="transmembrane region" description="Helical" evidence="1">
    <location>
        <begin position="82"/>
        <end position="101"/>
    </location>
</feature>
<dbReference type="Pfam" id="PF07690">
    <property type="entry name" value="MFS_1"/>
    <property type="match status" value="1"/>
</dbReference>
<feature type="transmembrane region" description="Helical" evidence="1">
    <location>
        <begin position="12"/>
        <end position="32"/>
    </location>
</feature>
<dbReference type="RefSeq" id="XP_030832050.1">
    <property type="nucleotide sequence ID" value="XM_030976190.1"/>
</dbReference>
<dbReference type="InterPro" id="IPR036259">
    <property type="entry name" value="MFS_trans_sf"/>
</dbReference>
<feature type="transmembrane region" description="Helical" evidence="1">
    <location>
        <begin position="136"/>
        <end position="158"/>
    </location>
</feature>
<dbReference type="OMA" id="SEMEQTH"/>
<dbReference type="OrthoDB" id="2213137at2759"/>
<dbReference type="FunFam" id="1.20.1250.20:FF:000374">
    <property type="entry name" value="Uncharacterized protein"/>
    <property type="match status" value="1"/>
</dbReference>
<name>A0A7M7N6U2_STRPU</name>
<reference evidence="3" key="1">
    <citation type="submission" date="2015-02" db="EMBL/GenBank/DDBJ databases">
        <title>Genome sequencing for Strongylocentrotus purpuratus.</title>
        <authorList>
            <person name="Murali S."/>
            <person name="Liu Y."/>
            <person name="Vee V."/>
            <person name="English A."/>
            <person name="Wang M."/>
            <person name="Skinner E."/>
            <person name="Han Y."/>
            <person name="Muzny D.M."/>
            <person name="Worley K.C."/>
            <person name="Gibbs R.A."/>
        </authorList>
    </citation>
    <scope>NUCLEOTIDE SEQUENCE</scope>
</reference>
<feature type="transmembrane region" description="Helical" evidence="1">
    <location>
        <begin position="408"/>
        <end position="428"/>
    </location>
</feature>
<dbReference type="GeneID" id="100888767"/>
<proteinExistence type="predicted"/>
<organism evidence="2 3">
    <name type="scientific">Strongylocentrotus purpuratus</name>
    <name type="common">Purple sea urchin</name>
    <dbReference type="NCBI Taxonomy" id="7668"/>
    <lineage>
        <taxon>Eukaryota</taxon>
        <taxon>Metazoa</taxon>
        <taxon>Echinodermata</taxon>
        <taxon>Eleutherozoa</taxon>
        <taxon>Echinozoa</taxon>
        <taxon>Echinoidea</taxon>
        <taxon>Euechinoidea</taxon>
        <taxon>Echinacea</taxon>
        <taxon>Camarodonta</taxon>
        <taxon>Echinidea</taxon>
        <taxon>Strongylocentrotidae</taxon>
        <taxon>Strongylocentrotus</taxon>
    </lineage>
</organism>
<feature type="transmembrane region" description="Helical" evidence="1">
    <location>
        <begin position="344"/>
        <end position="362"/>
    </location>
</feature>
<evidence type="ECO:0000313" key="3">
    <source>
        <dbReference type="Proteomes" id="UP000007110"/>
    </source>
</evidence>
<dbReference type="PANTHER" id="PTHR11360:SF303">
    <property type="entry name" value="MAJOR FACILITATOR SUPERFAMILY (MFS) PROFILE DOMAIN-CONTAINING PROTEIN"/>
    <property type="match status" value="1"/>
</dbReference>
<dbReference type="InterPro" id="IPR011701">
    <property type="entry name" value="MFS"/>
</dbReference>
<dbReference type="AlphaFoldDB" id="A0A7M7N6U2"/>
<dbReference type="FunFam" id="1.20.1250.20:FF:000517">
    <property type="entry name" value="Uncharacterized protein"/>
    <property type="match status" value="1"/>
</dbReference>
<dbReference type="GO" id="GO:0005886">
    <property type="term" value="C:plasma membrane"/>
    <property type="evidence" value="ECO:0000318"/>
    <property type="project" value="GO_Central"/>
</dbReference>
<feature type="transmembrane region" description="Helical" evidence="1">
    <location>
        <begin position="279"/>
        <end position="303"/>
    </location>
</feature>
<accession>A0A7M7N6U2</accession>
<reference evidence="2" key="2">
    <citation type="submission" date="2021-01" db="UniProtKB">
        <authorList>
            <consortium name="EnsemblMetazoa"/>
        </authorList>
    </citation>
    <scope>IDENTIFICATION</scope>
</reference>
<dbReference type="EnsemblMetazoa" id="XM_030976190">
    <property type="protein sequence ID" value="XP_030832050"/>
    <property type="gene ID" value="LOC100888767"/>
</dbReference>
<dbReference type="GO" id="GO:0008028">
    <property type="term" value="F:monocarboxylic acid transmembrane transporter activity"/>
    <property type="evidence" value="ECO:0000318"/>
    <property type="project" value="GO_Central"/>
</dbReference>
<dbReference type="SUPFAM" id="SSF103473">
    <property type="entry name" value="MFS general substrate transporter"/>
    <property type="match status" value="1"/>
</dbReference>
<dbReference type="Proteomes" id="UP000007110">
    <property type="component" value="Unassembled WGS sequence"/>
</dbReference>
<dbReference type="InterPro" id="IPR050327">
    <property type="entry name" value="Proton-linked_MCT"/>
</dbReference>
<feature type="transmembrane region" description="Helical" evidence="1">
    <location>
        <begin position="434"/>
        <end position="455"/>
    </location>
</feature>
<feature type="transmembrane region" description="Helical" evidence="1">
    <location>
        <begin position="368"/>
        <end position="387"/>
    </location>
</feature>
<keyword evidence="3" id="KW-1185">Reference proteome</keyword>
<dbReference type="InParanoid" id="A0A7M7N6U2"/>
<feature type="transmembrane region" description="Helical" evidence="1">
    <location>
        <begin position="170"/>
        <end position="189"/>
    </location>
</feature>
<keyword evidence="1" id="KW-0472">Membrane</keyword>
<evidence type="ECO:0000313" key="2">
    <source>
        <dbReference type="EnsemblMetazoa" id="XP_030832050"/>
    </source>
</evidence>
<keyword evidence="1" id="KW-1133">Transmembrane helix</keyword>